<dbReference type="STRING" id="1121393.SAMN02745216_00224"/>
<proteinExistence type="predicted"/>
<sequence>MGAAALGFPPIFFVCKPRRGSPIPENGDGRPGWREEIRLFAFGGRVWGPCAKSSFCRPCKTSAGQKCERKGGDCVLSSLACYVYYGLVSSPADNARTNTARLIAGRAFCAPIEIGVFRGRAKSLFCKRFVLASIKSASSLIMVLQMVEAVRRRVSKSIRKRRA</sequence>
<gene>
    <name evidence="1" type="ORF">SAMN02745216_00224</name>
</gene>
<evidence type="ECO:0000313" key="2">
    <source>
        <dbReference type="Proteomes" id="UP000183994"/>
    </source>
</evidence>
<protein>
    <submittedName>
        <fullName evidence="1">Uncharacterized protein</fullName>
    </submittedName>
</protein>
<reference evidence="2" key="1">
    <citation type="submission" date="2016-11" db="EMBL/GenBank/DDBJ databases">
        <authorList>
            <person name="Varghese N."/>
            <person name="Submissions S."/>
        </authorList>
    </citation>
    <scope>NUCLEOTIDE SEQUENCE [LARGE SCALE GENOMIC DNA]</scope>
    <source>
        <strain evidence="2">DSM 16219</strain>
    </source>
</reference>
<evidence type="ECO:0000313" key="1">
    <source>
        <dbReference type="EMBL" id="SHI59551.1"/>
    </source>
</evidence>
<accession>A0A1M6CFD7</accession>
<dbReference type="Proteomes" id="UP000183994">
    <property type="component" value="Unassembled WGS sequence"/>
</dbReference>
<organism evidence="1 2">
    <name type="scientific">Desulfatibacillum alkenivorans DSM 16219</name>
    <dbReference type="NCBI Taxonomy" id="1121393"/>
    <lineage>
        <taxon>Bacteria</taxon>
        <taxon>Pseudomonadati</taxon>
        <taxon>Thermodesulfobacteriota</taxon>
        <taxon>Desulfobacteria</taxon>
        <taxon>Desulfobacterales</taxon>
        <taxon>Desulfatibacillaceae</taxon>
        <taxon>Desulfatibacillum</taxon>
    </lineage>
</organism>
<dbReference type="AlphaFoldDB" id="A0A1M6CFD7"/>
<keyword evidence="2" id="KW-1185">Reference proteome</keyword>
<name>A0A1M6CFD7_9BACT</name>
<dbReference type="EMBL" id="FQZU01000001">
    <property type="protein sequence ID" value="SHI59551.1"/>
    <property type="molecule type" value="Genomic_DNA"/>
</dbReference>